<dbReference type="Pfam" id="PF00535">
    <property type="entry name" value="Glycos_transf_2"/>
    <property type="match status" value="1"/>
</dbReference>
<dbReference type="STRING" id="1121022.GCA_000376105_02753"/>
<dbReference type="RefSeq" id="WP_023447272.1">
    <property type="nucleotide sequence ID" value="NZ_AQWM01000014.1"/>
</dbReference>
<dbReference type="PATRIC" id="fig|1121022.4.peg.960"/>
<dbReference type="CDD" id="cd00761">
    <property type="entry name" value="Glyco_tranf_GTA_type"/>
    <property type="match status" value="1"/>
</dbReference>
<dbReference type="InterPro" id="IPR050834">
    <property type="entry name" value="Glycosyltransf_2"/>
</dbReference>
<accession>V4Q1U3</accession>
<evidence type="ECO:0000256" key="1">
    <source>
        <dbReference type="SAM" id="Phobius"/>
    </source>
</evidence>
<dbReference type="PANTHER" id="PTHR43685:SF11">
    <property type="entry name" value="GLYCOSYLTRANSFERASE TAGX-RELATED"/>
    <property type="match status" value="1"/>
</dbReference>
<dbReference type="InterPro" id="IPR001173">
    <property type="entry name" value="Glyco_trans_2-like"/>
</dbReference>
<keyword evidence="1" id="KW-0472">Membrane</keyword>
<keyword evidence="1" id="KW-1133">Transmembrane helix</keyword>
<comment type="caution">
    <text evidence="3">The sequence shown here is derived from an EMBL/GenBank/DDBJ whole genome shotgun (WGS) entry which is preliminary data.</text>
</comment>
<keyword evidence="1" id="KW-0812">Transmembrane</keyword>
<dbReference type="SUPFAM" id="SSF53448">
    <property type="entry name" value="Nucleotide-diphospho-sugar transferases"/>
    <property type="match status" value="1"/>
</dbReference>
<feature type="domain" description="Glycosyltransferase 2-like" evidence="2">
    <location>
        <begin position="22"/>
        <end position="183"/>
    </location>
</feature>
<evidence type="ECO:0000259" key="2">
    <source>
        <dbReference type="Pfam" id="PF00535"/>
    </source>
</evidence>
<sequence>MPDSSASLEAQVTTAHALSTVCVIIPTFRRPQGLATALASVAGQTDIAHLSLSVIVCDNSPEASARAQAEAFAATAPFPVSYVHEPATGVANARNSAVAACDSAFIAFLDDDEEAPAGWLGKLMATQARFAADVVFGPVEARLTTPDTAYNGYFTRFFSRFGPAQSERLTSYYGCGNSLIRRACLPQDHAPFSVEQNDMGGEDDQLFHSLMLGGAVIAWAADAPVFEDVPPARARLSYTLLRAFAYGQGPSYTAALTGKPFTTAAWMLQGTAQAVIFGLLGLILMATGRKTSAARLDKAARGLGKLVWMPPFKVGFYGTALLKPKPRGR</sequence>
<dbReference type="eggNOG" id="COG1215">
    <property type="taxonomic scope" value="Bacteria"/>
</dbReference>
<feature type="transmembrane region" description="Helical" evidence="1">
    <location>
        <begin position="266"/>
        <end position="286"/>
    </location>
</feature>
<organism evidence="3 4">
    <name type="scientific">Asticcacaulis benevestitus DSM 16100 = ATCC BAA-896</name>
    <dbReference type="NCBI Taxonomy" id="1121022"/>
    <lineage>
        <taxon>Bacteria</taxon>
        <taxon>Pseudomonadati</taxon>
        <taxon>Pseudomonadota</taxon>
        <taxon>Alphaproteobacteria</taxon>
        <taxon>Caulobacterales</taxon>
        <taxon>Caulobacteraceae</taxon>
        <taxon>Asticcacaulis</taxon>
    </lineage>
</organism>
<reference evidence="3 4" key="1">
    <citation type="journal article" date="2014" name="Nature">
        <title>Sequential evolution of bacterial morphology by co-option of a developmental regulator.</title>
        <authorList>
            <person name="Jiang C."/>
            <person name="Brown P.J."/>
            <person name="Ducret A."/>
            <person name="Brun Y.V."/>
        </authorList>
    </citation>
    <scope>NUCLEOTIDE SEQUENCE [LARGE SCALE GENOMIC DNA]</scope>
    <source>
        <strain evidence="3 4">DSM 16100</strain>
    </source>
</reference>
<name>V4Q1U3_9CAUL</name>
<dbReference type="EMBL" id="AWGB01000007">
    <property type="protein sequence ID" value="ESQ93644.1"/>
    <property type="molecule type" value="Genomic_DNA"/>
</dbReference>
<dbReference type="PANTHER" id="PTHR43685">
    <property type="entry name" value="GLYCOSYLTRANSFERASE"/>
    <property type="match status" value="1"/>
</dbReference>
<dbReference type="Proteomes" id="UP000017837">
    <property type="component" value="Unassembled WGS sequence"/>
</dbReference>
<evidence type="ECO:0000313" key="4">
    <source>
        <dbReference type="Proteomes" id="UP000017837"/>
    </source>
</evidence>
<dbReference type="OrthoDB" id="6116224at2"/>
<protein>
    <recommendedName>
        <fullName evidence="2">Glycosyltransferase 2-like domain-containing protein</fullName>
    </recommendedName>
</protein>
<dbReference type="AlphaFoldDB" id="V4Q1U3"/>
<dbReference type="InterPro" id="IPR029044">
    <property type="entry name" value="Nucleotide-diphossugar_trans"/>
</dbReference>
<evidence type="ECO:0000313" key="3">
    <source>
        <dbReference type="EMBL" id="ESQ93644.1"/>
    </source>
</evidence>
<gene>
    <name evidence="3" type="ORF">ABENE_04830</name>
</gene>
<proteinExistence type="predicted"/>
<dbReference type="Gene3D" id="3.90.550.10">
    <property type="entry name" value="Spore Coat Polysaccharide Biosynthesis Protein SpsA, Chain A"/>
    <property type="match status" value="1"/>
</dbReference>
<keyword evidence="4" id="KW-1185">Reference proteome</keyword>